<evidence type="ECO:0000313" key="2">
    <source>
        <dbReference type="EMBL" id="MSU09559.1"/>
    </source>
</evidence>
<dbReference type="PANTHER" id="PTHR35596">
    <property type="entry name" value="DUF2263 DOMAIN-CONTAINING PROTEIN"/>
    <property type="match status" value="1"/>
</dbReference>
<dbReference type="SUPFAM" id="SSF52949">
    <property type="entry name" value="Macro domain-like"/>
    <property type="match status" value="1"/>
</dbReference>
<comment type="caution">
    <text evidence="2">The sequence shown here is derived from an EMBL/GenBank/DDBJ whole genome shotgun (WGS) entry which is preliminary data.</text>
</comment>
<dbReference type="InterPro" id="IPR012664">
    <property type="entry name" value="CHP02452"/>
</dbReference>
<dbReference type="EMBL" id="VUNR01000026">
    <property type="protein sequence ID" value="MSU09559.1"/>
    <property type="molecule type" value="Genomic_DNA"/>
</dbReference>
<dbReference type="PANTHER" id="PTHR35596:SF1">
    <property type="entry name" value="MICROBIAL-TYPE PARG CATALYTIC DOMAIN-CONTAINING PROTEIN"/>
    <property type="match status" value="1"/>
</dbReference>
<dbReference type="Proteomes" id="UP000433181">
    <property type="component" value="Unassembled WGS sequence"/>
</dbReference>
<proteinExistence type="predicted"/>
<dbReference type="InterPro" id="IPR019261">
    <property type="entry name" value="PARG_cat_microbial"/>
</dbReference>
<protein>
    <submittedName>
        <fullName evidence="2">TIGR02452 family protein</fullName>
    </submittedName>
</protein>
<dbReference type="RefSeq" id="WP_154407729.1">
    <property type="nucleotide sequence ID" value="NZ_VUNR01000026.1"/>
</dbReference>
<evidence type="ECO:0000259" key="1">
    <source>
        <dbReference type="Pfam" id="PF10021"/>
    </source>
</evidence>
<name>A0A6I2UIL0_9FIRM</name>
<dbReference type="AlphaFoldDB" id="A0A6I2UIL0"/>
<organism evidence="2 3">
    <name type="scientific">Anaerovibrio slackiae</name>
    <dbReference type="NCBI Taxonomy" id="2652309"/>
    <lineage>
        <taxon>Bacteria</taxon>
        <taxon>Bacillati</taxon>
        <taxon>Bacillota</taxon>
        <taxon>Negativicutes</taxon>
        <taxon>Selenomonadales</taxon>
        <taxon>Selenomonadaceae</taxon>
        <taxon>Anaerovibrio</taxon>
    </lineage>
</organism>
<reference evidence="2 3" key="1">
    <citation type="submission" date="2019-08" db="EMBL/GenBank/DDBJ databases">
        <title>In-depth cultivation of the pig gut microbiome towards novel bacterial diversity and tailored functional studies.</title>
        <authorList>
            <person name="Wylensek D."/>
            <person name="Hitch T.C.A."/>
            <person name="Clavel T."/>
        </authorList>
    </citation>
    <scope>NUCLEOTIDE SEQUENCE [LARGE SCALE GENOMIC DNA]</scope>
    <source>
        <strain evidence="2 3">WCA-693-APC-5D-A</strain>
    </source>
</reference>
<sequence>MSRARRYDDLRRIAAESMQVIEQGFYENEQGRQRLPEYNYGEVLCITPEKAEAIRQAAEQHIPAGHRPLMLLTDADSFTVAQSLDNCLVMNFANAYHPGGGFLEGCNAQEECLCRESTLYKSIGSAEAAKMYDYNKQLHSPAESDYMLISPHVCVFRDVKDNFLPEPFMTSVVTVPALNLRRQARHIPMDEVDRIMKHRIECMLAVAANYGYRDLVLGAWGCGAFGHDPYRVAGYFREVLIDKGYMGFFDGIIFGIMDDGRTNNYLAFIHTLGDCAHLFDLKRAEPAHANADDDTDDANNANDGIAMADNVSDIDNIDNIDDVNEDNEAHVADLAGNNAAGGGEYYQQQFQSDFPYIQYNFSSRNIGKENIGYAHGVTIDGIPYMAEKWEIDGKVDVCFYLPVLDDLIDGMDEEEVEKCEAMEQSAECHDVKGGQMLCIGMVDNCVENEIPVMEAYFEYLDTVGLLEFTTQVRAAYYLLLTDVNGNDVFALTITIEEDGNVLAVTPLRWIPFDNGYGQSGNVSGKSGNACEKNGNGNGNGYGYGYGKQEPGKAAPVLRLVKK</sequence>
<dbReference type="NCBIfam" id="TIGR02452">
    <property type="entry name" value="TIGR02452 family protein"/>
    <property type="match status" value="1"/>
</dbReference>
<dbReference type="GeneID" id="96779507"/>
<accession>A0A6I2UIL0</accession>
<gene>
    <name evidence="2" type="ORF">FYJ84_11265</name>
</gene>
<evidence type="ECO:0000313" key="3">
    <source>
        <dbReference type="Proteomes" id="UP000433181"/>
    </source>
</evidence>
<dbReference type="InterPro" id="IPR043472">
    <property type="entry name" value="Macro_dom-like"/>
</dbReference>
<keyword evidence="3" id="KW-1185">Reference proteome</keyword>
<dbReference type="Gene3D" id="3.40.220.10">
    <property type="entry name" value="Leucine Aminopeptidase, subunit E, domain 1"/>
    <property type="match status" value="1"/>
</dbReference>
<dbReference type="Pfam" id="PF10021">
    <property type="entry name" value="PARG_cat_microb"/>
    <property type="match status" value="1"/>
</dbReference>
<feature type="domain" description="Microbial-type PARG catalytic" evidence="1">
    <location>
        <begin position="14"/>
        <end position="158"/>
    </location>
</feature>